<dbReference type="EMBL" id="GG663736">
    <property type="protein sequence ID" value="EEH59619.1"/>
    <property type="molecule type" value="Genomic_DNA"/>
</dbReference>
<evidence type="ECO:0000313" key="7">
    <source>
        <dbReference type="EMBL" id="EEH59619.1"/>
    </source>
</evidence>
<keyword evidence="8" id="KW-1185">Reference proteome</keyword>
<dbReference type="SUPFAM" id="SSF143724">
    <property type="entry name" value="PHP14-like"/>
    <property type="match status" value="1"/>
</dbReference>
<reference evidence="7 8" key="1">
    <citation type="journal article" date="2009" name="Science">
        <title>Green evolution and dynamic adaptations revealed by genomes of the marine picoeukaryotes Micromonas.</title>
        <authorList>
            <person name="Worden A.Z."/>
            <person name="Lee J.H."/>
            <person name="Mock T."/>
            <person name="Rouze P."/>
            <person name="Simmons M.P."/>
            <person name="Aerts A.L."/>
            <person name="Allen A.E."/>
            <person name="Cuvelier M.L."/>
            <person name="Derelle E."/>
            <person name="Everett M.V."/>
            <person name="Foulon E."/>
            <person name="Grimwood J."/>
            <person name="Gundlach H."/>
            <person name="Henrissat B."/>
            <person name="Napoli C."/>
            <person name="McDonald S.M."/>
            <person name="Parker M.S."/>
            <person name="Rombauts S."/>
            <person name="Salamov A."/>
            <person name="Von Dassow P."/>
            <person name="Badger J.H."/>
            <person name="Coutinho P.M."/>
            <person name="Demir E."/>
            <person name="Dubchak I."/>
            <person name="Gentemann C."/>
            <person name="Eikrem W."/>
            <person name="Gready J.E."/>
            <person name="John U."/>
            <person name="Lanier W."/>
            <person name="Lindquist E.A."/>
            <person name="Lucas S."/>
            <person name="Mayer K.F."/>
            <person name="Moreau H."/>
            <person name="Not F."/>
            <person name="Otillar R."/>
            <person name="Panaud O."/>
            <person name="Pangilinan J."/>
            <person name="Paulsen I."/>
            <person name="Piegu B."/>
            <person name="Poliakov A."/>
            <person name="Robbens S."/>
            <person name="Schmutz J."/>
            <person name="Toulza E."/>
            <person name="Wyss T."/>
            <person name="Zelensky A."/>
            <person name="Zhou K."/>
            <person name="Armbrust E.V."/>
            <person name="Bhattacharya D."/>
            <person name="Goodenough U.W."/>
            <person name="Van de Peer Y."/>
            <person name="Grigoriev I.V."/>
        </authorList>
    </citation>
    <scope>NUCLEOTIDE SEQUENCE [LARGE SCALE GENOMIC DNA]</scope>
    <source>
        <strain evidence="7 8">CCMP1545</strain>
    </source>
</reference>
<dbReference type="STRING" id="564608.C1MJN6"/>
<evidence type="ECO:0000256" key="4">
    <source>
        <dbReference type="ARBA" id="ARBA00022928"/>
    </source>
</evidence>
<dbReference type="PANTHER" id="PTHR12258:SF5">
    <property type="entry name" value="BCDNA.GH02250-RELATED"/>
    <property type="match status" value="1"/>
</dbReference>
<dbReference type="InterPro" id="IPR007702">
    <property type="entry name" value="Janus"/>
</dbReference>
<dbReference type="OMA" id="QVQLTHP"/>
<evidence type="ECO:0000256" key="1">
    <source>
        <dbReference type="ARBA" id="ARBA00002508"/>
    </source>
</evidence>
<dbReference type="OrthoDB" id="10249612at2759"/>
<dbReference type="Pfam" id="PF05005">
    <property type="entry name" value="Ocnus"/>
    <property type="match status" value="1"/>
</dbReference>
<comment type="similarity">
    <text evidence="2">Belongs to the janus family.</text>
</comment>
<feature type="binding site" evidence="6">
    <location>
        <position position="65"/>
    </location>
    <ligand>
        <name>substrate</name>
    </ligand>
</feature>
<proteinExistence type="inferred from homology"/>
<sequence length="172" mass="18550">MPPSDEPARFCDETGEALNAAARAVVAEAIGADRARDDVSNDAAAKLGPVLRSVPIVKLERGTHKYVQVQLTHPDEPGTAILVVRSVDVRRCPYHADVYRALVDELGSDARTRGVIGRVIGGGRIRRDAATVSVYGYSKTFGRTRGCNERTAELIRANVDGLASVEWSDDGY</sequence>
<dbReference type="GO" id="GO:0007548">
    <property type="term" value="P:sex differentiation"/>
    <property type="evidence" value="ECO:0007669"/>
    <property type="project" value="UniProtKB-KW"/>
</dbReference>
<dbReference type="InterPro" id="IPR038596">
    <property type="entry name" value="Janus_sf"/>
</dbReference>
<keyword evidence="4" id="KW-0726">Sexual differentiation</keyword>
<dbReference type="GO" id="GO:0030154">
    <property type="term" value="P:cell differentiation"/>
    <property type="evidence" value="ECO:0007669"/>
    <property type="project" value="UniProtKB-KW"/>
</dbReference>
<evidence type="ECO:0000256" key="2">
    <source>
        <dbReference type="ARBA" id="ARBA00010971"/>
    </source>
</evidence>
<dbReference type="Proteomes" id="UP000001876">
    <property type="component" value="Unassembled WGS sequence"/>
</dbReference>
<dbReference type="GO" id="GO:0101006">
    <property type="term" value="F:protein histidine phosphatase activity"/>
    <property type="evidence" value="ECO:0007669"/>
    <property type="project" value="TreeGrafter"/>
</dbReference>
<comment type="function">
    <text evidence="1">JanA and janB regulate somatic sex differentiation.</text>
</comment>
<dbReference type="KEGG" id="mpp:MICPUCDRAFT_38336"/>
<dbReference type="Gene3D" id="3.50.20.20">
    <property type="entry name" value="Janus/Ocnus"/>
    <property type="match status" value="1"/>
</dbReference>
<evidence type="ECO:0000256" key="3">
    <source>
        <dbReference type="ARBA" id="ARBA00022782"/>
    </source>
</evidence>
<evidence type="ECO:0000256" key="6">
    <source>
        <dbReference type="PIRSR" id="PIRSR607702-2"/>
    </source>
</evidence>
<dbReference type="AlphaFoldDB" id="C1MJN6"/>
<accession>C1MJN6</accession>
<protein>
    <submittedName>
        <fullName evidence="7">Predicted protein</fullName>
    </submittedName>
</protein>
<dbReference type="PANTHER" id="PTHR12258">
    <property type="entry name" value="JANUS-A/JANUS-B"/>
    <property type="match status" value="1"/>
</dbReference>
<feature type="active site" description="Proton acceptor" evidence="5">
    <location>
        <position position="95"/>
    </location>
</feature>
<name>C1MJN6_MICPC</name>
<organism evidence="8">
    <name type="scientific">Micromonas pusilla (strain CCMP1545)</name>
    <name type="common">Picoplanktonic green alga</name>
    <dbReference type="NCBI Taxonomy" id="564608"/>
    <lineage>
        <taxon>Eukaryota</taxon>
        <taxon>Viridiplantae</taxon>
        <taxon>Chlorophyta</taxon>
        <taxon>Mamiellophyceae</taxon>
        <taxon>Mamiellales</taxon>
        <taxon>Mamiellaceae</taxon>
        <taxon>Micromonas</taxon>
    </lineage>
</organism>
<dbReference type="GO" id="GO:0005829">
    <property type="term" value="C:cytosol"/>
    <property type="evidence" value="ECO:0007669"/>
    <property type="project" value="TreeGrafter"/>
</dbReference>
<keyword evidence="3" id="KW-0221">Differentiation</keyword>
<dbReference type="GeneID" id="9681419"/>
<gene>
    <name evidence="7" type="ORF">MICPUCDRAFT_38336</name>
</gene>
<evidence type="ECO:0000313" key="8">
    <source>
        <dbReference type="Proteomes" id="UP000001876"/>
    </source>
</evidence>
<evidence type="ECO:0000256" key="5">
    <source>
        <dbReference type="PIRSR" id="PIRSR607702-1"/>
    </source>
</evidence>
<dbReference type="RefSeq" id="XP_003056243.1">
    <property type="nucleotide sequence ID" value="XM_003056197.1"/>
</dbReference>